<dbReference type="RefSeq" id="WP_125014522.1">
    <property type="nucleotide sequence ID" value="NZ_QWEZ01000001.1"/>
</dbReference>
<evidence type="ECO:0000313" key="1">
    <source>
        <dbReference type="EMBL" id="RRJ84096.1"/>
    </source>
</evidence>
<comment type="caution">
    <text evidence="1">The sequence shown here is derived from an EMBL/GenBank/DDBJ whole genome shotgun (WGS) entry which is preliminary data.</text>
</comment>
<dbReference type="AlphaFoldDB" id="A0A3P3VR00"/>
<gene>
    <name evidence="1" type="ORF">D0544_02950</name>
</gene>
<reference evidence="1 2" key="1">
    <citation type="submission" date="2018-08" db="EMBL/GenBank/DDBJ databases">
        <authorList>
            <person name="Khan S.A."/>
        </authorList>
    </citation>
    <scope>NUCLEOTIDE SEQUENCE [LARGE SCALE GENOMIC DNA]</scope>
    <source>
        <strain evidence="1 2">GTF-13</strain>
    </source>
</reference>
<dbReference type="Gene3D" id="1.10.287.3020">
    <property type="match status" value="1"/>
</dbReference>
<reference evidence="1 2" key="2">
    <citation type="submission" date="2018-12" db="EMBL/GenBank/DDBJ databases">
        <title>Simiduia agarivorans gen. nov., sp. nov., a marine, agarolytic bacterium isolated from shallow coastal water from Keelung, Taiwan.</title>
        <authorList>
            <person name="Shieh W.Y."/>
        </authorList>
    </citation>
    <scope>NUCLEOTIDE SEQUENCE [LARGE SCALE GENOMIC DNA]</scope>
    <source>
        <strain evidence="1 2">GTF-13</strain>
    </source>
</reference>
<accession>A0A3P3VR00</accession>
<evidence type="ECO:0000313" key="2">
    <source>
        <dbReference type="Proteomes" id="UP000280792"/>
    </source>
</evidence>
<dbReference type="InterPro" id="IPR021490">
    <property type="entry name" value="DUF3144"/>
</dbReference>
<keyword evidence="2" id="KW-1185">Reference proteome</keyword>
<proteinExistence type="predicted"/>
<organism evidence="1 2">
    <name type="scientific">Aestuariirhabdus litorea</name>
    <dbReference type="NCBI Taxonomy" id="2528527"/>
    <lineage>
        <taxon>Bacteria</taxon>
        <taxon>Pseudomonadati</taxon>
        <taxon>Pseudomonadota</taxon>
        <taxon>Gammaproteobacteria</taxon>
        <taxon>Oceanospirillales</taxon>
        <taxon>Aestuariirhabdaceae</taxon>
        <taxon>Aestuariirhabdus</taxon>
    </lineage>
</organism>
<sequence>MPSETEKQKIYEMADQFIDVANRLAAEPGQDLALVGAAIRYAAARFNAHEASLQTDDLAAEQMEVLSWFTDQYQKMLIDNIDQHIEIQKSRRSKVVN</sequence>
<dbReference type="Proteomes" id="UP000280792">
    <property type="component" value="Unassembled WGS sequence"/>
</dbReference>
<dbReference type="Pfam" id="PF11342">
    <property type="entry name" value="DUF3144"/>
    <property type="match status" value="1"/>
</dbReference>
<name>A0A3P3VR00_9GAMM</name>
<dbReference type="EMBL" id="QWEZ01000001">
    <property type="protein sequence ID" value="RRJ84096.1"/>
    <property type="molecule type" value="Genomic_DNA"/>
</dbReference>
<protein>
    <submittedName>
        <fullName evidence="1">DUF3144 domain-containing protein</fullName>
    </submittedName>
</protein>